<dbReference type="VEuPathDB" id="FungiDB:FUN_007834"/>
<gene>
    <name evidence="3" type="ORF">RhiirA1_493278</name>
</gene>
<evidence type="ECO:0000313" key="3">
    <source>
        <dbReference type="EMBL" id="PKC72179.1"/>
    </source>
</evidence>
<keyword evidence="1" id="KW-0175">Coiled coil</keyword>
<organism evidence="3 4">
    <name type="scientific">Rhizophagus irregularis</name>
    <dbReference type="NCBI Taxonomy" id="588596"/>
    <lineage>
        <taxon>Eukaryota</taxon>
        <taxon>Fungi</taxon>
        <taxon>Fungi incertae sedis</taxon>
        <taxon>Mucoromycota</taxon>
        <taxon>Glomeromycotina</taxon>
        <taxon>Glomeromycetes</taxon>
        <taxon>Glomerales</taxon>
        <taxon>Glomeraceae</taxon>
        <taxon>Rhizophagus</taxon>
    </lineage>
</organism>
<name>A0A2N0S9G4_9GLOM</name>
<feature type="coiled-coil region" evidence="1">
    <location>
        <begin position="229"/>
        <end position="338"/>
    </location>
</feature>
<dbReference type="Proteomes" id="UP000232688">
    <property type="component" value="Unassembled WGS sequence"/>
</dbReference>
<protein>
    <submittedName>
        <fullName evidence="3">Uncharacterized protein</fullName>
    </submittedName>
</protein>
<sequence>MNNHSPYQFPNIQPIQQIHSISGQPNHSPNQVIQHQQGYSEANRNHDQDFTWRIFRIFRHLYMWEEFVCLYIIVLDCDLEPNIIGVEEEIENIKGFIKQFSTGLNTEITNASYWISIIDRYWNSRTQFNENELAAVKAIVNERLDTVYFRNLNELINYLKQMTKFQIKTLRYIFMTRLYGYSHFAKYLSIFHHQQNDKTKSDDKMEDIEEIVFKGTKANQEAETKLENHNYLNDLNEKLIEQINNLQKDKDELTNKLKDSQVQLKDNENKIEILESEIMSLKEQKNFNNVRLGEITDVEWRDDDENNSTQLVKDIEKLNRALNKITEVKRNVKEIKKEAVAELFSSLGCNTTVKDKQMKLVLVAALQQKLIKFILDYAKYYFEHVNISQVQNISVDNLEVAILFKTEDLIKLTTLFEDTHSVTSENSRTLPTTLRKQCYAALGNRGFPANHPFINQLAKDLISEMNKYRILDSDEKNKKFEKEIVKIIIQVLRIFHFRFKTQEPIPVVKFYKGGEDIDPFFMEGMWEGHHEDYEVEICSFPAIFVNSDSRVYTRAQVIARLKNGM</sequence>
<reference evidence="3 4" key="1">
    <citation type="submission" date="2017-10" db="EMBL/GenBank/DDBJ databases">
        <title>Extensive intraspecific genome diversity in a model arbuscular mycorrhizal fungus.</title>
        <authorList>
            <person name="Chen E.C.H."/>
            <person name="Morin E."/>
            <person name="Baudet D."/>
            <person name="Noel J."/>
            <person name="Ndikumana S."/>
            <person name="Charron P."/>
            <person name="St-Onge C."/>
            <person name="Giorgi J."/>
            <person name="Grigoriev I.V."/>
            <person name="Roux C."/>
            <person name="Martin F.M."/>
            <person name="Corradi N."/>
        </authorList>
    </citation>
    <scope>NUCLEOTIDE SEQUENCE [LARGE SCALE GENOMIC DNA]</scope>
    <source>
        <strain evidence="3 4">A1</strain>
    </source>
</reference>
<evidence type="ECO:0000313" key="4">
    <source>
        <dbReference type="Proteomes" id="UP000232688"/>
    </source>
</evidence>
<evidence type="ECO:0000256" key="2">
    <source>
        <dbReference type="SAM" id="MobiDB-lite"/>
    </source>
</evidence>
<feature type="region of interest" description="Disordered" evidence="2">
    <location>
        <begin position="20"/>
        <end position="40"/>
    </location>
</feature>
<proteinExistence type="predicted"/>
<dbReference type="VEuPathDB" id="FungiDB:RhiirFUN_008219"/>
<dbReference type="VEuPathDB" id="FungiDB:RhiirA1_493278"/>
<accession>A0A2N0S9G4</accession>
<dbReference type="EMBL" id="LLXH01000136">
    <property type="protein sequence ID" value="PKC72179.1"/>
    <property type="molecule type" value="Genomic_DNA"/>
</dbReference>
<comment type="caution">
    <text evidence="3">The sequence shown here is derived from an EMBL/GenBank/DDBJ whole genome shotgun (WGS) entry which is preliminary data.</text>
</comment>
<evidence type="ECO:0000256" key="1">
    <source>
        <dbReference type="SAM" id="Coils"/>
    </source>
</evidence>
<reference evidence="3 4" key="2">
    <citation type="submission" date="2017-10" db="EMBL/GenBank/DDBJ databases">
        <title>Genome analyses suggest a sexual origin of heterokaryosis in a supposedly ancient asexual fungus.</title>
        <authorList>
            <person name="Corradi N."/>
            <person name="Sedzielewska K."/>
            <person name="Noel J."/>
            <person name="Charron P."/>
            <person name="Farinelli L."/>
            <person name="Marton T."/>
            <person name="Kruger M."/>
            <person name="Pelin A."/>
            <person name="Brachmann A."/>
            <person name="Corradi N."/>
        </authorList>
    </citation>
    <scope>NUCLEOTIDE SEQUENCE [LARGE SCALE GENOMIC DNA]</scope>
    <source>
        <strain evidence="3 4">A1</strain>
    </source>
</reference>
<dbReference type="AlphaFoldDB" id="A0A2N0S9G4"/>